<dbReference type="PANTHER" id="PTHR46632:SF10">
    <property type="entry name" value="E3 UBIQUITIN-PROTEIN LIGASE"/>
    <property type="match status" value="1"/>
</dbReference>
<evidence type="ECO:0000313" key="6">
    <source>
        <dbReference type="EnsemblPlants" id="EMT25276"/>
    </source>
</evidence>
<dbReference type="GO" id="GO:0008270">
    <property type="term" value="F:zinc ion binding"/>
    <property type="evidence" value="ECO:0007669"/>
    <property type="project" value="UniProtKB-KW"/>
</dbReference>
<evidence type="ECO:0000256" key="3">
    <source>
        <dbReference type="ARBA" id="ARBA00022833"/>
    </source>
</evidence>
<keyword evidence="2" id="KW-0863">Zinc-finger</keyword>
<name>M8CP12_AEGTA</name>
<comment type="function">
    <text evidence="4">E3 ubiquitin-protein ligase that mediates ubiquitination and subsequent proteasomal degradation of target proteins. E3 ubiquitin ligases accept ubiquitin from an E2 ubiquitin-conjugating enzyme in the form of a thioester and then directly transfers the ubiquitin to targeted substrates. It probably triggers the ubiquitin-mediated degradation of different substrates.</text>
</comment>
<dbReference type="PANTHER" id="PTHR46632">
    <property type="entry name" value="E3 UBIQUITIN-PROTEIN LIGASE SINA-LIKE 4"/>
    <property type="match status" value="1"/>
</dbReference>
<sequence length="326" mass="34810">MGDKRKNTADGATKPAKGRPGLKSVTASCPVALEARPPAPSPVAVETLAAASEGGAMTLLESDVPKTELYCDECHYPLKPPVYQCSRMRHVACGDCVSGGGDDDEYECTSCTDLAASVGYVQSTYLDTLLSNTKVACPYKKYGCASSLAFSDTAAHVAACSFGPCLCAKCFFEGTPADLLRHLTEESGRHAWAAHKITYGKGHQYAIDAPKSYTVHLEFLVAEEDGGVFVLLVYGNEDTNFTGLACVRNNAGAGPVYSSSFAVEGPGLKVKVEKKVMKSCSDPVQYHKEAVRDYFIRVQPAMLHKGDETSQLHVRVCISKTQGLSA</sequence>
<evidence type="ECO:0000256" key="2">
    <source>
        <dbReference type="ARBA" id="ARBA00022771"/>
    </source>
</evidence>
<dbReference type="SUPFAM" id="SSF49599">
    <property type="entry name" value="TRAF domain-like"/>
    <property type="match status" value="1"/>
</dbReference>
<accession>M8CP12</accession>
<keyword evidence="1" id="KW-0479">Metal-binding</keyword>
<dbReference type="InterPro" id="IPR044286">
    <property type="entry name" value="SINL_plant"/>
</dbReference>
<evidence type="ECO:0000256" key="1">
    <source>
        <dbReference type="ARBA" id="ARBA00022723"/>
    </source>
</evidence>
<organism evidence="6">
    <name type="scientific">Aegilops tauschii</name>
    <name type="common">Tausch's goatgrass</name>
    <name type="synonym">Aegilops squarrosa</name>
    <dbReference type="NCBI Taxonomy" id="37682"/>
    <lineage>
        <taxon>Eukaryota</taxon>
        <taxon>Viridiplantae</taxon>
        <taxon>Streptophyta</taxon>
        <taxon>Embryophyta</taxon>
        <taxon>Tracheophyta</taxon>
        <taxon>Spermatophyta</taxon>
        <taxon>Magnoliopsida</taxon>
        <taxon>Liliopsida</taxon>
        <taxon>Poales</taxon>
        <taxon>Poaceae</taxon>
        <taxon>BOP clade</taxon>
        <taxon>Pooideae</taxon>
        <taxon>Triticodae</taxon>
        <taxon>Triticeae</taxon>
        <taxon>Triticinae</taxon>
        <taxon>Aegilops</taxon>
    </lineage>
</organism>
<protein>
    <submittedName>
        <fullName evidence="6">E3 ubiquitin-protein ligase SINA-like protein 3</fullName>
    </submittedName>
</protein>
<proteinExistence type="predicted"/>
<reference evidence="6" key="1">
    <citation type="submission" date="2015-06" db="UniProtKB">
        <authorList>
            <consortium name="EnsemblPlants"/>
        </authorList>
    </citation>
    <scope>IDENTIFICATION</scope>
</reference>
<dbReference type="PROSITE" id="PS51081">
    <property type="entry name" value="ZF_SIAH"/>
    <property type="match status" value="1"/>
</dbReference>
<feature type="domain" description="SIAH-type" evidence="5">
    <location>
        <begin position="132"/>
        <end position="188"/>
    </location>
</feature>
<dbReference type="OMA" id="SANIHCT"/>
<keyword evidence="3" id="KW-0862">Zinc</keyword>
<dbReference type="AlphaFoldDB" id="M8CP12"/>
<evidence type="ECO:0000259" key="5">
    <source>
        <dbReference type="PROSITE" id="PS51081"/>
    </source>
</evidence>
<dbReference type="InterPro" id="IPR013083">
    <property type="entry name" value="Znf_RING/FYVE/PHD"/>
</dbReference>
<dbReference type="InterPro" id="IPR013010">
    <property type="entry name" value="Znf_SIAH"/>
</dbReference>
<dbReference type="Gene3D" id="3.30.40.10">
    <property type="entry name" value="Zinc/RING finger domain, C3HC4 (zinc finger)"/>
    <property type="match status" value="1"/>
</dbReference>
<dbReference type="EnsemblPlants" id="EMT25276">
    <property type="protein sequence ID" value="EMT25276"/>
    <property type="gene ID" value="F775_13747"/>
</dbReference>
<evidence type="ECO:0000256" key="4">
    <source>
        <dbReference type="ARBA" id="ARBA00024004"/>
    </source>
</evidence>